<organism evidence="1 2">
    <name type="scientific">Penicillium salamii</name>
    <dbReference type="NCBI Taxonomy" id="1612424"/>
    <lineage>
        <taxon>Eukaryota</taxon>
        <taxon>Fungi</taxon>
        <taxon>Dikarya</taxon>
        <taxon>Ascomycota</taxon>
        <taxon>Pezizomycotina</taxon>
        <taxon>Eurotiomycetes</taxon>
        <taxon>Eurotiomycetidae</taxon>
        <taxon>Eurotiales</taxon>
        <taxon>Aspergillaceae</taxon>
        <taxon>Penicillium</taxon>
    </lineage>
</organism>
<comment type="caution">
    <text evidence="1">The sequence shown here is derived from an EMBL/GenBank/DDBJ whole genome shotgun (WGS) entry which is preliminary data.</text>
</comment>
<evidence type="ECO:0000313" key="1">
    <source>
        <dbReference type="EMBL" id="CAG8285100.1"/>
    </source>
</evidence>
<sequence>MNFPSRRLQNESRIGESTVFSPVAALRFAFLHPTTSKTSKLFSSLFSFVRTDLS</sequence>
<gene>
    <name evidence="1" type="ORF">PSALAMII_LOCUS1551</name>
</gene>
<evidence type="ECO:0000313" key="2">
    <source>
        <dbReference type="Proteomes" id="UP001152646"/>
    </source>
</evidence>
<accession>A0A9W4IEJ8</accession>
<dbReference type="OrthoDB" id="4231462at2759"/>
<dbReference type="Proteomes" id="UP001152646">
    <property type="component" value="Unassembled WGS sequence"/>
</dbReference>
<reference evidence="1" key="1">
    <citation type="submission" date="2021-07" db="EMBL/GenBank/DDBJ databases">
        <authorList>
            <person name="Branca A.L. A."/>
        </authorList>
    </citation>
    <scope>NUCLEOTIDE SEQUENCE</scope>
</reference>
<dbReference type="EMBL" id="CAJVPA010000064">
    <property type="protein sequence ID" value="CAG8285100.1"/>
    <property type="molecule type" value="Genomic_DNA"/>
</dbReference>
<dbReference type="AlphaFoldDB" id="A0A9W4IEJ8"/>
<name>A0A9W4IEJ8_9EURO</name>
<protein>
    <submittedName>
        <fullName evidence="1">Uncharacterized protein</fullName>
    </submittedName>
</protein>
<proteinExistence type="predicted"/>